<accession>A0A327M1S4</accession>
<evidence type="ECO:0000313" key="3">
    <source>
        <dbReference type="Proteomes" id="UP000249065"/>
    </source>
</evidence>
<dbReference type="Proteomes" id="UP000249065">
    <property type="component" value="Unassembled WGS sequence"/>
</dbReference>
<feature type="compositionally biased region" description="Gly residues" evidence="1">
    <location>
        <begin position="71"/>
        <end position="91"/>
    </location>
</feature>
<name>A0A327M1S4_9PROT</name>
<dbReference type="EMBL" id="QLIX01000024">
    <property type="protein sequence ID" value="RAI56285.1"/>
    <property type="molecule type" value="Genomic_DNA"/>
</dbReference>
<reference evidence="3" key="1">
    <citation type="submission" date="2018-06" db="EMBL/GenBank/DDBJ databases">
        <authorList>
            <person name="Khan S.A."/>
        </authorList>
    </citation>
    <scope>NUCLEOTIDE SEQUENCE [LARGE SCALE GENOMIC DNA]</scope>
    <source>
        <strain evidence="3">DB-1506</strain>
    </source>
</reference>
<comment type="caution">
    <text evidence="2">The sequence shown here is derived from an EMBL/GenBank/DDBJ whole genome shotgun (WGS) entry which is preliminary data.</text>
</comment>
<feature type="region of interest" description="Disordered" evidence="1">
    <location>
        <begin position="50"/>
        <end position="91"/>
    </location>
</feature>
<sequence length="91" mass="8546">MRRRLGWALLLCGGLALALGSVLAALGRLPVDPAWGFAAILALTAGLALRQPDPPPERAADGTAAPLPAGPDGGGGTGGGGVAGGDAGGGP</sequence>
<dbReference type="RefSeq" id="WP_111472030.1">
    <property type="nucleotide sequence ID" value="NZ_QLIX01000024.1"/>
</dbReference>
<protein>
    <submittedName>
        <fullName evidence="2">Uncharacterized protein</fullName>
    </submittedName>
</protein>
<evidence type="ECO:0000313" key="2">
    <source>
        <dbReference type="EMBL" id="RAI56285.1"/>
    </source>
</evidence>
<proteinExistence type="predicted"/>
<organism evidence="2 3">
    <name type="scientific">Roseicella frigidaeris</name>
    <dbReference type="NCBI Taxonomy" id="2230885"/>
    <lineage>
        <taxon>Bacteria</taxon>
        <taxon>Pseudomonadati</taxon>
        <taxon>Pseudomonadota</taxon>
        <taxon>Alphaproteobacteria</taxon>
        <taxon>Acetobacterales</taxon>
        <taxon>Roseomonadaceae</taxon>
        <taxon>Roseicella</taxon>
    </lineage>
</organism>
<gene>
    <name evidence="2" type="ORF">DOO78_22005</name>
</gene>
<keyword evidence="3" id="KW-1185">Reference proteome</keyword>
<evidence type="ECO:0000256" key="1">
    <source>
        <dbReference type="SAM" id="MobiDB-lite"/>
    </source>
</evidence>
<dbReference type="AlphaFoldDB" id="A0A327M1S4"/>